<dbReference type="Gene3D" id="2.130.10.10">
    <property type="entry name" value="YVTN repeat-like/Quinoprotein amine dehydrogenase"/>
    <property type="match status" value="1"/>
</dbReference>
<dbReference type="InterPro" id="IPR032847">
    <property type="entry name" value="PRPF17"/>
</dbReference>
<dbReference type="PANTHER" id="PTHR43979:SF1">
    <property type="entry name" value="PRE-MRNA-PROCESSING FACTOR 17"/>
    <property type="match status" value="1"/>
</dbReference>
<dbReference type="GO" id="GO:0000398">
    <property type="term" value="P:mRNA splicing, via spliceosome"/>
    <property type="evidence" value="ECO:0007669"/>
    <property type="project" value="InterPro"/>
</dbReference>
<dbReference type="SMART" id="SM00320">
    <property type="entry name" value="WD40"/>
    <property type="match status" value="1"/>
</dbReference>
<reference evidence="1" key="1">
    <citation type="submission" date="2021-06" db="EMBL/GenBank/DDBJ databases">
        <authorList>
            <person name="Kallberg Y."/>
            <person name="Tangrot J."/>
            <person name="Rosling A."/>
        </authorList>
    </citation>
    <scope>NUCLEOTIDE SEQUENCE</scope>
    <source>
        <strain evidence="1">CL551</strain>
    </source>
</reference>
<dbReference type="EMBL" id="CAJVPV010010185">
    <property type="protein sequence ID" value="CAG8648774.1"/>
    <property type="molecule type" value="Genomic_DNA"/>
</dbReference>
<dbReference type="Proteomes" id="UP000789342">
    <property type="component" value="Unassembled WGS sequence"/>
</dbReference>
<dbReference type="SUPFAM" id="SSF50978">
    <property type="entry name" value="WD40 repeat-like"/>
    <property type="match status" value="1"/>
</dbReference>
<dbReference type="InterPro" id="IPR015943">
    <property type="entry name" value="WD40/YVTN_repeat-like_dom_sf"/>
</dbReference>
<dbReference type="PANTHER" id="PTHR43979">
    <property type="entry name" value="PRE-MRNA-PROCESSING FACTOR 17"/>
    <property type="match status" value="1"/>
</dbReference>
<dbReference type="GO" id="GO:0071013">
    <property type="term" value="C:catalytic step 2 spliceosome"/>
    <property type="evidence" value="ECO:0007669"/>
    <property type="project" value="InterPro"/>
</dbReference>
<evidence type="ECO:0000313" key="1">
    <source>
        <dbReference type="EMBL" id="CAG8648774.1"/>
    </source>
</evidence>
<organism evidence="1 2">
    <name type="scientific">Acaulospora morrowiae</name>
    <dbReference type="NCBI Taxonomy" id="94023"/>
    <lineage>
        <taxon>Eukaryota</taxon>
        <taxon>Fungi</taxon>
        <taxon>Fungi incertae sedis</taxon>
        <taxon>Mucoromycota</taxon>
        <taxon>Glomeromycotina</taxon>
        <taxon>Glomeromycetes</taxon>
        <taxon>Diversisporales</taxon>
        <taxon>Acaulosporaceae</taxon>
        <taxon>Acaulospora</taxon>
    </lineage>
</organism>
<feature type="non-terminal residue" evidence="1">
    <location>
        <position position="1"/>
    </location>
</feature>
<proteinExistence type="predicted"/>
<sequence length="57" mass="6202">SGDANGGLFFYDWFSSKIVKKVEGAHQGACTDACWHPFLDGVVASCGWDGELHIWGQ</sequence>
<keyword evidence="2" id="KW-1185">Reference proteome</keyword>
<dbReference type="InterPro" id="IPR001680">
    <property type="entry name" value="WD40_rpt"/>
</dbReference>
<name>A0A9N9DUR0_9GLOM</name>
<comment type="caution">
    <text evidence="1">The sequence shown here is derived from an EMBL/GenBank/DDBJ whole genome shotgun (WGS) entry which is preliminary data.</text>
</comment>
<evidence type="ECO:0000313" key="2">
    <source>
        <dbReference type="Proteomes" id="UP000789342"/>
    </source>
</evidence>
<dbReference type="GO" id="GO:0003729">
    <property type="term" value="F:mRNA binding"/>
    <property type="evidence" value="ECO:0007669"/>
    <property type="project" value="TreeGrafter"/>
</dbReference>
<gene>
    <name evidence="1" type="ORF">AMORRO_LOCUS9859</name>
</gene>
<dbReference type="AlphaFoldDB" id="A0A9N9DUR0"/>
<protein>
    <submittedName>
        <fullName evidence="1">17702_t:CDS:1</fullName>
    </submittedName>
</protein>
<accession>A0A9N9DUR0</accession>
<dbReference type="InterPro" id="IPR036322">
    <property type="entry name" value="WD40_repeat_dom_sf"/>
</dbReference>
<dbReference type="OrthoDB" id="361494at2759"/>